<keyword evidence="2" id="KW-1185">Reference proteome</keyword>
<accession>A0ABM9EXP8</accession>
<gene>
    <name evidence="1" type="ORF">BACCIP111895_04686</name>
</gene>
<proteinExistence type="predicted"/>
<comment type="caution">
    <text evidence="1">The sequence shown here is derived from an EMBL/GenBank/DDBJ whole genome shotgun (WGS) entry which is preliminary data.</text>
</comment>
<evidence type="ECO:0000313" key="2">
    <source>
        <dbReference type="Proteomes" id="UP000838308"/>
    </source>
</evidence>
<dbReference type="Proteomes" id="UP000838308">
    <property type="component" value="Unassembled WGS sequence"/>
</dbReference>
<reference evidence="1" key="1">
    <citation type="submission" date="2022-04" db="EMBL/GenBank/DDBJ databases">
        <authorList>
            <person name="Criscuolo A."/>
        </authorList>
    </citation>
    <scope>NUCLEOTIDE SEQUENCE</scope>
    <source>
        <strain evidence="1">CIP111895</strain>
    </source>
</reference>
<organism evidence="1 2">
    <name type="scientific">Neobacillus rhizosphaerae</name>
    <dbReference type="NCBI Taxonomy" id="2880965"/>
    <lineage>
        <taxon>Bacteria</taxon>
        <taxon>Bacillati</taxon>
        <taxon>Bacillota</taxon>
        <taxon>Bacilli</taxon>
        <taxon>Bacillales</taxon>
        <taxon>Bacillaceae</taxon>
        <taxon>Neobacillus</taxon>
    </lineage>
</organism>
<name>A0ABM9EXP8_9BACI</name>
<dbReference type="RefSeq" id="WP_248737685.1">
    <property type="nucleotide sequence ID" value="NZ_CALBWS010000049.1"/>
</dbReference>
<dbReference type="EMBL" id="CALBWS010000049">
    <property type="protein sequence ID" value="CAH2717472.1"/>
    <property type="molecule type" value="Genomic_DNA"/>
</dbReference>
<sequence length="154" mass="17526">MPSHDFYLVPKVAVPKTSIVGFMDSIKELAIGHIEVDDALILYMSDTLNWVPTKNPPFINRPIEMGLDYYGMTKIDENSVDTLKNILNGWRVIFAIAPKNITLTGMYIEGDEEEESEYEKNIFDQVEILKQLDALIALVVEVEKHGHTIYHMGI</sequence>
<evidence type="ECO:0000313" key="1">
    <source>
        <dbReference type="EMBL" id="CAH2717472.1"/>
    </source>
</evidence>
<protein>
    <submittedName>
        <fullName evidence="1">Uncharacterized protein</fullName>
    </submittedName>
</protein>